<dbReference type="InterPro" id="IPR035979">
    <property type="entry name" value="RBD_domain_sf"/>
</dbReference>
<name>A0ABR4ASH4_9LECA</name>
<evidence type="ECO:0000256" key="1">
    <source>
        <dbReference type="SAM" id="MobiDB-lite"/>
    </source>
</evidence>
<evidence type="ECO:0000313" key="3">
    <source>
        <dbReference type="Proteomes" id="UP001590950"/>
    </source>
</evidence>
<dbReference type="SUPFAM" id="SSF54928">
    <property type="entry name" value="RNA-binding domain, RBD"/>
    <property type="match status" value="1"/>
</dbReference>
<organism evidence="2 3">
    <name type="scientific">Stereocaulon virgatum</name>
    <dbReference type="NCBI Taxonomy" id="373712"/>
    <lineage>
        <taxon>Eukaryota</taxon>
        <taxon>Fungi</taxon>
        <taxon>Dikarya</taxon>
        <taxon>Ascomycota</taxon>
        <taxon>Pezizomycotina</taxon>
        <taxon>Lecanoromycetes</taxon>
        <taxon>OSLEUM clade</taxon>
        <taxon>Lecanoromycetidae</taxon>
        <taxon>Lecanorales</taxon>
        <taxon>Lecanorineae</taxon>
        <taxon>Stereocaulaceae</taxon>
        <taxon>Stereocaulon</taxon>
    </lineage>
</organism>
<dbReference type="Gene3D" id="3.30.70.330">
    <property type="match status" value="2"/>
</dbReference>
<accession>A0ABR4ASH4</accession>
<evidence type="ECO:0008006" key="4">
    <source>
        <dbReference type="Google" id="ProtNLM"/>
    </source>
</evidence>
<feature type="region of interest" description="Disordered" evidence="1">
    <location>
        <begin position="107"/>
        <end position="175"/>
    </location>
</feature>
<proteinExistence type="predicted"/>
<protein>
    <recommendedName>
        <fullName evidence="4">RRM domain-containing protein</fullName>
    </recommendedName>
</protein>
<feature type="compositionally biased region" description="Polar residues" evidence="1">
    <location>
        <begin position="107"/>
        <end position="126"/>
    </location>
</feature>
<sequence length="428" mass="48334">MAATVTIDKAYFETLLRRAEFHTSGRDLTTPVDVPIVSIPKVDHDNLLRTAQEYASLTQALFTGGIEQDTLEVLIHGGSVPLVTTDTFIHEDQPEDGGVNLFSRPSKTQVTMSRPSGETWADQSSKWPPKISGHGGSGYYHRGHNQGKAPSYSRHNSSAQEDDISWDPDLDRDDQGLTVPRIERKRYAREEQRTIITKNLSDRTTHRDIVDFVRGGLVLDIYLRSNEHSASISFVEGSAAQEFMNHIKRNDIYVHGKRLEFSWNDRQFVLPGHVANKIGIGATRNLIIHNVHPNITEERLRDDLDHIHNLVVVEMSFENGDAHLSLNSIHNSLFARTCLMSRKEYKGMKIEWYPDECAQPLPKAQYIPKKENLAQLSAKKADSMMNRFQMLGIDGDDTEEGSEEGEIISDLSSLNINRSPWNRHTIAA</sequence>
<gene>
    <name evidence="2" type="ORF">N7G274_000555</name>
</gene>
<dbReference type="EMBL" id="JBEFKJ010000001">
    <property type="protein sequence ID" value="KAL2048643.1"/>
    <property type="molecule type" value="Genomic_DNA"/>
</dbReference>
<dbReference type="InterPro" id="IPR012677">
    <property type="entry name" value="Nucleotide-bd_a/b_plait_sf"/>
</dbReference>
<evidence type="ECO:0000313" key="2">
    <source>
        <dbReference type="EMBL" id="KAL2048643.1"/>
    </source>
</evidence>
<comment type="caution">
    <text evidence="2">The sequence shown here is derived from an EMBL/GenBank/DDBJ whole genome shotgun (WGS) entry which is preliminary data.</text>
</comment>
<feature type="compositionally biased region" description="Acidic residues" evidence="1">
    <location>
        <begin position="160"/>
        <end position="172"/>
    </location>
</feature>
<dbReference type="CDD" id="cd12261">
    <property type="entry name" value="RRM1_3_MRN1"/>
    <property type="match status" value="1"/>
</dbReference>
<reference evidence="2 3" key="1">
    <citation type="submission" date="2024-09" db="EMBL/GenBank/DDBJ databases">
        <title>Rethinking Asexuality: The Enigmatic Case of Functional Sexual Genes in Lepraria (Stereocaulaceae).</title>
        <authorList>
            <person name="Doellman M."/>
            <person name="Sun Y."/>
            <person name="Barcenas-Pena A."/>
            <person name="Lumbsch H.T."/>
            <person name="Grewe F."/>
        </authorList>
    </citation>
    <scope>NUCLEOTIDE SEQUENCE [LARGE SCALE GENOMIC DNA]</scope>
    <source>
        <strain evidence="2 3">Mercado 3170</strain>
    </source>
</reference>
<keyword evidence="3" id="KW-1185">Reference proteome</keyword>
<dbReference type="Proteomes" id="UP001590950">
    <property type="component" value="Unassembled WGS sequence"/>
</dbReference>